<evidence type="ECO:0000313" key="6">
    <source>
        <dbReference type="Proteomes" id="UP001150907"/>
    </source>
</evidence>
<dbReference type="GO" id="GO:0005763">
    <property type="term" value="C:mitochondrial small ribosomal subunit"/>
    <property type="evidence" value="ECO:0007669"/>
    <property type="project" value="TreeGrafter"/>
</dbReference>
<dbReference type="GO" id="GO:0003723">
    <property type="term" value="F:RNA binding"/>
    <property type="evidence" value="ECO:0007669"/>
    <property type="project" value="TreeGrafter"/>
</dbReference>
<dbReference type="SUPFAM" id="SSF54211">
    <property type="entry name" value="Ribosomal protein S5 domain 2-like"/>
    <property type="match status" value="1"/>
</dbReference>
<evidence type="ECO:0000256" key="4">
    <source>
        <dbReference type="RuleBase" id="RU003815"/>
    </source>
</evidence>
<proteinExistence type="inferred from homology"/>
<evidence type="ECO:0000256" key="3">
    <source>
        <dbReference type="ARBA" id="ARBA00023274"/>
    </source>
</evidence>
<dbReference type="InterPro" id="IPR000754">
    <property type="entry name" value="Ribosomal_uS9"/>
</dbReference>
<keyword evidence="3 4" id="KW-0687">Ribonucleoprotein</keyword>
<evidence type="ECO:0000256" key="1">
    <source>
        <dbReference type="ARBA" id="ARBA00005251"/>
    </source>
</evidence>
<dbReference type="InterPro" id="IPR020568">
    <property type="entry name" value="Ribosomal_Su5_D2-typ_SF"/>
</dbReference>
<comment type="similarity">
    <text evidence="1 4">Belongs to the universal ribosomal protein uS9 family.</text>
</comment>
<keyword evidence="6" id="KW-1185">Reference proteome</keyword>
<accession>A0A9W8BJM7</accession>
<keyword evidence="2 4" id="KW-0689">Ribosomal protein</keyword>
<evidence type="ECO:0000256" key="2">
    <source>
        <dbReference type="ARBA" id="ARBA00022980"/>
    </source>
</evidence>
<dbReference type="PROSITE" id="PS00360">
    <property type="entry name" value="RIBOSOMAL_S9"/>
    <property type="match status" value="1"/>
</dbReference>
<dbReference type="InterPro" id="IPR014721">
    <property type="entry name" value="Ribsml_uS5_D2-typ_fold_subgr"/>
</dbReference>
<dbReference type="EMBL" id="JANBQF010000106">
    <property type="protein sequence ID" value="KAJ2005352.1"/>
    <property type="molecule type" value="Genomic_DNA"/>
</dbReference>
<reference evidence="5" key="1">
    <citation type="submission" date="2022-07" db="EMBL/GenBank/DDBJ databases">
        <title>Phylogenomic reconstructions and comparative analyses of Kickxellomycotina fungi.</title>
        <authorList>
            <person name="Reynolds N.K."/>
            <person name="Stajich J.E."/>
            <person name="Barry K."/>
            <person name="Grigoriev I.V."/>
            <person name="Crous P."/>
            <person name="Smith M.E."/>
        </authorList>
    </citation>
    <scope>NUCLEOTIDE SEQUENCE</scope>
    <source>
        <strain evidence="5">IMI 214461</strain>
    </source>
</reference>
<protein>
    <submittedName>
        <fullName evidence="5">37S ribosomal protein S9, mitochondrial</fullName>
    </submittedName>
</protein>
<comment type="caution">
    <text evidence="5">The sequence shown here is derived from an EMBL/GenBank/DDBJ whole genome shotgun (WGS) entry which is preliminary data.</text>
</comment>
<dbReference type="GO" id="GO:0006412">
    <property type="term" value="P:translation"/>
    <property type="evidence" value="ECO:0007669"/>
    <property type="project" value="InterPro"/>
</dbReference>
<dbReference type="GO" id="GO:0003735">
    <property type="term" value="F:structural constituent of ribosome"/>
    <property type="evidence" value="ECO:0007669"/>
    <property type="project" value="InterPro"/>
</dbReference>
<dbReference type="Proteomes" id="UP001150907">
    <property type="component" value="Unassembled WGS sequence"/>
</dbReference>
<dbReference type="PANTHER" id="PTHR21569:SF1">
    <property type="entry name" value="SMALL RIBOSOMAL SUBUNIT PROTEIN US9M"/>
    <property type="match status" value="1"/>
</dbReference>
<dbReference type="InterPro" id="IPR020574">
    <property type="entry name" value="Ribosomal_uS9_CS"/>
</dbReference>
<dbReference type="PANTHER" id="PTHR21569">
    <property type="entry name" value="RIBOSOMAL PROTEIN S9"/>
    <property type="match status" value="1"/>
</dbReference>
<gene>
    <name evidence="5" type="primary">MRPS9</name>
    <name evidence="5" type="ORF">H4R26_001987</name>
</gene>
<name>A0A9W8BJM7_9FUNG</name>
<dbReference type="AlphaFoldDB" id="A0A9W8BJM7"/>
<evidence type="ECO:0000313" key="5">
    <source>
        <dbReference type="EMBL" id="KAJ2005352.1"/>
    </source>
</evidence>
<dbReference type="Gene3D" id="3.30.230.10">
    <property type="match status" value="1"/>
</dbReference>
<sequence length="393" mass="43650">MLLSLAAKSSSNGWLSGVRRTTPQAAQMASLSMAGQQQRTEASPFAGLDIRPVKRPDTAAYFMRKPKFYDLLSAISNLARQHPLPRFNQANYKRGKWIARRDLQTKLDIKISPKEHDLLVKRLNDVANLRIGDLEERETVNLYLNQFRRGYSHVEMVTVARDKDGGKTIQVVDKATMNQGKVKKNNGRRGFMDHLGRWHAFGRRKEATAFAWIVPVDRAMVESESADVEVAAAEVVAVADNDSTPASSPSPSLMEIDLELNPEIPQPDSDKAAPQIVDNVPLHAHGALGDIVVNGKPLAEYFFRGTDRESVLFPFQVANKVGLYNVFLKVSGGGHTGQAEACQLAVARALYMSDRKAHVPVREAGLLRTDGRAVERKKTGKPKARKSYTWVKR</sequence>
<dbReference type="Pfam" id="PF00380">
    <property type="entry name" value="Ribosomal_S9"/>
    <property type="match status" value="1"/>
</dbReference>
<dbReference type="OrthoDB" id="10254627at2759"/>
<organism evidence="5 6">
    <name type="scientific">Coemansia thaxteri</name>
    <dbReference type="NCBI Taxonomy" id="2663907"/>
    <lineage>
        <taxon>Eukaryota</taxon>
        <taxon>Fungi</taxon>
        <taxon>Fungi incertae sedis</taxon>
        <taxon>Zoopagomycota</taxon>
        <taxon>Kickxellomycotina</taxon>
        <taxon>Kickxellomycetes</taxon>
        <taxon>Kickxellales</taxon>
        <taxon>Kickxellaceae</taxon>
        <taxon>Coemansia</taxon>
    </lineage>
</organism>